<dbReference type="NCBIfam" id="TIGR03166">
    <property type="entry name" value="alt_F1F0_F1_eps"/>
    <property type="match status" value="1"/>
</dbReference>
<keyword evidence="8" id="KW-0139">CF(1)</keyword>
<proteinExistence type="inferred from homology"/>
<dbReference type="InterPro" id="IPR001469">
    <property type="entry name" value="ATP_synth_F1_dsu/esu"/>
</dbReference>
<protein>
    <submittedName>
        <fullName evidence="10">F0F1 ATP synthase subunit epsilon</fullName>
    </submittedName>
</protein>
<comment type="caution">
    <text evidence="10">The sequence shown here is derived from an EMBL/GenBank/DDBJ whole genome shotgun (WGS) entry which is preliminary data.</text>
</comment>
<organism evidence="10">
    <name type="scientific">OCS116 cluster bacterium</name>
    <dbReference type="NCBI Taxonomy" id="2030921"/>
    <lineage>
        <taxon>Bacteria</taxon>
        <taxon>Pseudomonadati</taxon>
        <taxon>Pseudomonadota</taxon>
        <taxon>Alphaproteobacteria</taxon>
        <taxon>OCS116 cluster</taxon>
    </lineage>
</organism>
<reference evidence="10" key="2">
    <citation type="journal article" date="2018" name="ISME J.">
        <title>A dynamic microbial community with high functional redundancy inhabits the cold, oxic subseafloor aquifer.</title>
        <authorList>
            <person name="Tully B.J."/>
            <person name="Wheat C.G."/>
            <person name="Glazer B.T."/>
            <person name="Huber J.A."/>
        </authorList>
    </citation>
    <scope>NUCLEOTIDE SEQUENCE</scope>
    <source>
        <strain evidence="10">NORP83</strain>
    </source>
</reference>
<dbReference type="EMBL" id="NVUS01000004">
    <property type="protein sequence ID" value="PCJ02389.1"/>
    <property type="molecule type" value="Genomic_DNA"/>
</dbReference>
<evidence type="ECO:0000313" key="10">
    <source>
        <dbReference type="EMBL" id="PCJ02389.1"/>
    </source>
</evidence>
<dbReference type="Pfam" id="PF02823">
    <property type="entry name" value="ATP-synt_DE_N"/>
    <property type="match status" value="1"/>
</dbReference>
<evidence type="ECO:0000256" key="6">
    <source>
        <dbReference type="ARBA" id="ARBA00023065"/>
    </source>
</evidence>
<evidence type="ECO:0000256" key="4">
    <source>
        <dbReference type="ARBA" id="ARBA00022448"/>
    </source>
</evidence>
<evidence type="ECO:0000256" key="2">
    <source>
        <dbReference type="ARBA" id="ARBA00004184"/>
    </source>
</evidence>
<dbReference type="CDD" id="cd12152">
    <property type="entry name" value="F1-ATPase_delta"/>
    <property type="match status" value="1"/>
</dbReference>
<dbReference type="GO" id="GO:0012505">
    <property type="term" value="C:endomembrane system"/>
    <property type="evidence" value="ECO:0007669"/>
    <property type="project" value="UniProtKB-SubCell"/>
</dbReference>
<dbReference type="InterPro" id="IPR036771">
    <property type="entry name" value="ATPsynth_dsu/esu_N"/>
</dbReference>
<keyword evidence="7" id="KW-0472">Membrane</keyword>
<dbReference type="GO" id="GO:0046933">
    <property type="term" value="F:proton-transporting ATP synthase activity, rotational mechanism"/>
    <property type="evidence" value="ECO:0007669"/>
    <property type="project" value="InterPro"/>
</dbReference>
<evidence type="ECO:0000256" key="1">
    <source>
        <dbReference type="ARBA" id="ARBA00003543"/>
    </source>
</evidence>
<reference key="1">
    <citation type="submission" date="2017-08" db="EMBL/GenBank/DDBJ databases">
        <title>A dynamic microbial community with high functional redundancy inhabits the cold, oxic subseafloor aquifer.</title>
        <authorList>
            <person name="Tully B.J."/>
            <person name="Wheat C.G."/>
            <person name="Glazer B.T."/>
            <person name="Huber J.A."/>
        </authorList>
    </citation>
    <scope>NUCLEOTIDE SEQUENCE [LARGE SCALE GENOMIC DNA]</scope>
</reference>
<comment type="subcellular location">
    <subcellularLocation>
        <location evidence="2">Endomembrane system</location>
        <topology evidence="2">Peripheral membrane protein</topology>
    </subcellularLocation>
</comment>
<sequence>MKLTITSPFGIIVDHQDILSLQAEDATGSFGILPLHADFMTILGISVLSWQDVQEKTFYCAVNNGIFVVAGGVNISIATREAVVGEDLADLKQRVLGEFSIASDLESKTRLTQERFQAEAIRRIQDYLHQEDYFA</sequence>
<evidence type="ECO:0000256" key="5">
    <source>
        <dbReference type="ARBA" id="ARBA00022781"/>
    </source>
</evidence>
<dbReference type="InterPro" id="IPR024037">
    <property type="entry name" value="Alt_ATP_synth_F1_esu"/>
</dbReference>
<evidence type="ECO:0000256" key="3">
    <source>
        <dbReference type="ARBA" id="ARBA00005712"/>
    </source>
</evidence>
<evidence type="ECO:0000256" key="8">
    <source>
        <dbReference type="ARBA" id="ARBA00023196"/>
    </source>
</evidence>
<keyword evidence="8" id="KW-0066">ATP synthesis</keyword>
<dbReference type="InterPro" id="IPR020546">
    <property type="entry name" value="ATP_synth_F1_dsu/esu_N"/>
</dbReference>
<comment type="similarity">
    <text evidence="3">Belongs to the ATPase epsilon chain family.</text>
</comment>
<accession>A0A2A4Z5E5</accession>
<dbReference type="GO" id="GO:0045259">
    <property type="term" value="C:proton-transporting ATP synthase complex"/>
    <property type="evidence" value="ECO:0007669"/>
    <property type="project" value="UniProtKB-KW"/>
</dbReference>
<keyword evidence="4" id="KW-0813">Transport</keyword>
<dbReference type="SUPFAM" id="SSF51344">
    <property type="entry name" value="Epsilon subunit of F1F0-ATP synthase N-terminal domain"/>
    <property type="match status" value="1"/>
</dbReference>
<dbReference type="Gene3D" id="2.60.15.10">
    <property type="entry name" value="F0F1 ATP synthase delta/epsilon subunit, N-terminal"/>
    <property type="match status" value="1"/>
</dbReference>
<dbReference type="AlphaFoldDB" id="A0A2A4Z5E5"/>
<keyword evidence="6" id="KW-0406">Ion transport</keyword>
<evidence type="ECO:0000259" key="9">
    <source>
        <dbReference type="Pfam" id="PF02823"/>
    </source>
</evidence>
<name>A0A2A4Z5E5_9PROT</name>
<feature type="domain" description="ATP synthase F1 complex delta/epsilon subunit N-terminal" evidence="9">
    <location>
        <begin position="1"/>
        <end position="81"/>
    </location>
</feature>
<gene>
    <name evidence="10" type="ORF">COB13_04120</name>
</gene>
<keyword evidence="5" id="KW-0375">Hydrogen ion transport</keyword>
<comment type="function">
    <text evidence="1">Produces ATP from ADP in the presence of a proton gradient across the membrane.</text>
</comment>
<evidence type="ECO:0000256" key="7">
    <source>
        <dbReference type="ARBA" id="ARBA00023136"/>
    </source>
</evidence>